<gene>
    <name evidence="2" type="ORF">B0J13DRAFT_565388</name>
</gene>
<accession>A0A9P9DV99</accession>
<dbReference type="SUPFAM" id="SSF57959">
    <property type="entry name" value="Leucine zipper domain"/>
    <property type="match status" value="1"/>
</dbReference>
<protein>
    <recommendedName>
        <fullName evidence="4">BZIP domain-containing protein</fullName>
    </recommendedName>
</protein>
<dbReference type="OrthoDB" id="4737775at2759"/>
<dbReference type="EMBL" id="JAGMUU010000023">
    <property type="protein sequence ID" value="KAH7126370.1"/>
    <property type="molecule type" value="Genomic_DNA"/>
</dbReference>
<keyword evidence="3" id="KW-1185">Reference proteome</keyword>
<dbReference type="AlphaFoldDB" id="A0A9P9DV99"/>
<dbReference type="Gene3D" id="1.20.5.170">
    <property type="match status" value="1"/>
</dbReference>
<proteinExistence type="predicted"/>
<keyword evidence="1" id="KW-0175">Coiled coil</keyword>
<reference evidence="2" key="1">
    <citation type="journal article" date="2021" name="Nat. Commun.">
        <title>Genetic determinants of endophytism in the Arabidopsis root mycobiome.</title>
        <authorList>
            <person name="Mesny F."/>
            <person name="Miyauchi S."/>
            <person name="Thiergart T."/>
            <person name="Pickel B."/>
            <person name="Atanasova L."/>
            <person name="Karlsson M."/>
            <person name="Huettel B."/>
            <person name="Barry K.W."/>
            <person name="Haridas S."/>
            <person name="Chen C."/>
            <person name="Bauer D."/>
            <person name="Andreopoulos W."/>
            <person name="Pangilinan J."/>
            <person name="LaButti K."/>
            <person name="Riley R."/>
            <person name="Lipzen A."/>
            <person name="Clum A."/>
            <person name="Drula E."/>
            <person name="Henrissat B."/>
            <person name="Kohler A."/>
            <person name="Grigoriev I.V."/>
            <person name="Martin F.M."/>
            <person name="Hacquard S."/>
        </authorList>
    </citation>
    <scope>NUCLEOTIDE SEQUENCE</scope>
    <source>
        <strain evidence="2">MPI-CAGE-AT-0021</strain>
    </source>
</reference>
<name>A0A9P9DV99_9HYPO</name>
<dbReference type="GO" id="GO:0003700">
    <property type="term" value="F:DNA-binding transcription factor activity"/>
    <property type="evidence" value="ECO:0007669"/>
    <property type="project" value="InterPro"/>
</dbReference>
<organism evidence="2 3">
    <name type="scientific">Dactylonectria estremocensis</name>
    <dbReference type="NCBI Taxonomy" id="1079267"/>
    <lineage>
        <taxon>Eukaryota</taxon>
        <taxon>Fungi</taxon>
        <taxon>Dikarya</taxon>
        <taxon>Ascomycota</taxon>
        <taxon>Pezizomycotina</taxon>
        <taxon>Sordariomycetes</taxon>
        <taxon>Hypocreomycetidae</taxon>
        <taxon>Hypocreales</taxon>
        <taxon>Nectriaceae</taxon>
        <taxon>Dactylonectria</taxon>
    </lineage>
</organism>
<dbReference type="InterPro" id="IPR046347">
    <property type="entry name" value="bZIP_sf"/>
</dbReference>
<sequence length="368" mass="40889">MDNAAVELQRRRERARASQRAFRIRQAETLRDLKEENARLKRAIKDVVEVSQSQSGDPPALRSAIHKAAAAAGLASEIELCHESHDSIAPSDNTSVAAGLSTGSSWVLMSSGVEQQRARLTELAEQAGSVASHYLGPQQPSCMTFSLNCGLLSWPAGLGRTVEPPLDIAPYLGSNQRTLAAQIYWYCTETSLSLLRQLAGQQPSKIASVAQHHPVFSVMLRHVSTFCSHNYIIALAEARLEFYRVGYCKADNLAATRDSGFLLRQRVEQGYNVAGQDLEEWFNATKVAQVVGETLQIRELQRLEAAIRNDGTDVAARRLLEAFIHKFWLKSTCFGDGPRWKASYVSKLLEWLARALSYDDLPFSSQYY</sequence>
<evidence type="ECO:0000313" key="3">
    <source>
        <dbReference type="Proteomes" id="UP000717696"/>
    </source>
</evidence>
<feature type="coiled-coil region" evidence="1">
    <location>
        <begin position="23"/>
        <end position="50"/>
    </location>
</feature>
<dbReference type="CDD" id="cd14688">
    <property type="entry name" value="bZIP_YAP"/>
    <property type="match status" value="1"/>
</dbReference>
<comment type="caution">
    <text evidence="2">The sequence shown here is derived from an EMBL/GenBank/DDBJ whole genome shotgun (WGS) entry which is preliminary data.</text>
</comment>
<evidence type="ECO:0008006" key="4">
    <source>
        <dbReference type="Google" id="ProtNLM"/>
    </source>
</evidence>
<evidence type="ECO:0000313" key="2">
    <source>
        <dbReference type="EMBL" id="KAH7126370.1"/>
    </source>
</evidence>
<dbReference type="Proteomes" id="UP000717696">
    <property type="component" value="Unassembled WGS sequence"/>
</dbReference>
<evidence type="ECO:0000256" key="1">
    <source>
        <dbReference type="SAM" id="Coils"/>
    </source>
</evidence>